<dbReference type="AlphaFoldDB" id="A0A6G8FLF7"/>
<feature type="compositionally biased region" description="Low complexity" evidence="1">
    <location>
        <begin position="133"/>
        <end position="145"/>
    </location>
</feature>
<dbReference type="RefSeq" id="WP_166325370.1">
    <property type="nucleotide sequence ID" value="NZ_CP049934.1"/>
</dbReference>
<feature type="compositionally biased region" description="Low complexity" evidence="1">
    <location>
        <begin position="39"/>
        <end position="49"/>
    </location>
</feature>
<gene>
    <name evidence="3" type="ORF">G7067_13420</name>
</gene>
<evidence type="ECO:0000313" key="3">
    <source>
        <dbReference type="EMBL" id="QIM17184.1"/>
    </source>
</evidence>
<feature type="compositionally biased region" description="Low complexity" evidence="1">
    <location>
        <begin position="110"/>
        <end position="120"/>
    </location>
</feature>
<evidence type="ECO:0000256" key="1">
    <source>
        <dbReference type="SAM" id="MobiDB-lite"/>
    </source>
</evidence>
<feature type="region of interest" description="Disordered" evidence="1">
    <location>
        <begin position="1"/>
        <end position="145"/>
    </location>
</feature>
<accession>A0A6G8FLF7</accession>
<evidence type="ECO:0000313" key="4">
    <source>
        <dbReference type="Proteomes" id="UP000501387"/>
    </source>
</evidence>
<name>A0A6G8FLF7_9MICO</name>
<feature type="transmembrane region" description="Helical" evidence="2">
    <location>
        <begin position="175"/>
        <end position="196"/>
    </location>
</feature>
<organism evidence="3 4">
    <name type="scientific">Leucobacter insecticola</name>
    <dbReference type="NCBI Taxonomy" id="2714934"/>
    <lineage>
        <taxon>Bacteria</taxon>
        <taxon>Bacillati</taxon>
        <taxon>Actinomycetota</taxon>
        <taxon>Actinomycetes</taxon>
        <taxon>Micrococcales</taxon>
        <taxon>Microbacteriaceae</taxon>
        <taxon>Leucobacter</taxon>
    </lineage>
</organism>
<dbReference type="EMBL" id="CP049934">
    <property type="protein sequence ID" value="QIM17184.1"/>
    <property type="molecule type" value="Genomic_DNA"/>
</dbReference>
<keyword evidence="2" id="KW-1133">Transmembrane helix</keyword>
<dbReference type="Pfam" id="PF19779">
    <property type="entry name" value="DUF6264"/>
    <property type="match status" value="1"/>
</dbReference>
<dbReference type="InterPro" id="IPR046231">
    <property type="entry name" value="DUF6264"/>
</dbReference>
<keyword evidence="4" id="KW-1185">Reference proteome</keyword>
<reference evidence="3 4" key="1">
    <citation type="submission" date="2020-03" db="EMBL/GenBank/DDBJ databases">
        <title>Leucobacter sp. nov., isolated from beetles.</title>
        <authorList>
            <person name="Hyun D.-W."/>
            <person name="Bae J.-W."/>
        </authorList>
    </citation>
    <scope>NUCLEOTIDE SEQUENCE [LARGE SCALE GENOMIC DNA]</scope>
    <source>
        <strain evidence="3 4">HDW9B</strain>
    </source>
</reference>
<evidence type="ECO:0000256" key="2">
    <source>
        <dbReference type="SAM" id="Phobius"/>
    </source>
</evidence>
<dbReference type="Proteomes" id="UP000501387">
    <property type="component" value="Chromosome"/>
</dbReference>
<keyword evidence="2" id="KW-0812">Transmembrane</keyword>
<sequence length="298" mass="30887">MSDQQNDSPAADETGEASGTPDASQATEPAKAPVTSEVPQAPAARPRPAFGEYAPEGWEWKPEGADGPAAGGAGSIPSQIPFPASSTTTSARVAGVPHNLGVGSNGTGSQQAAAPLQQPQRSNSSGEPEPYRATVVPGTTTAPATPVTPAYTGQPGQFLQAEAPKSRTADRVITILLLGLGALGALITANTMLLLGSSYTQIADALDIENFKLPDWMDTFCTVSAIAFIALFAVVLIFSIQRMRARKLAFWVPLVAGVLALVAMFVLMSIVLAGLPELTNSLNEPGALQKLLEYMATM</sequence>
<proteinExistence type="predicted"/>
<feature type="transmembrane region" description="Helical" evidence="2">
    <location>
        <begin position="250"/>
        <end position="275"/>
    </location>
</feature>
<protein>
    <submittedName>
        <fullName evidence="3">Uncharacterized protein</fullName>
    </submittedName>
</protein>
<dbReference type="KEGG" id="lins:G7067_13420"/>
<feature type="transmembrane region" description="Helical" evidence="2">
    <location>
        <begin position="216"/>
        <end position="238"/>
    </location>
</feature>
<keyword evidence="2" id="KW-0472">Membrane</keyword>